<reference evidence="2" key="1">
    <citation type="submission" date="2010-04" db="EMBL/GenBank/DDBJ databases">
        <title>Complete genome sequence of Nitrosococcus halophilus Nc4, a salt-adapted, aerobic obligate ammonia-oxidizing sulfur purple bacterium.</title>
        <authorList>
            <consortium name="US DOE Joint Genome Institute"/>
            <person name="Campbell M.A."/>
            <person name="Malfatti S.A."/>
            <person name="Chain P.S.G."/>
            <person name="Heidelberg J.F."/>
            <person name="Ward B.B."/>
            <person name="Klotz M.G."/>
        </authorList>
    </citation>
    <scope>NUCLEOTIDE SEQUENCE [LARGE SCALE GENOMIC DNA]</scope>
    <source>
        <strain evidence="2">Nc4</strain>
    </source>
</reference>
<evidence type="ECO:0000313" key="2">
    <source>
        <dbReference type="Proteomes" id="UP000001844"/>
    </source>
</evidence>
<proteinExistence type="predicted"/>
<protein>
    <submittedName>
        <fullName evidence="1">Uncharacterized protein</fullName>
    </submittedName>
</protein>
<organism evidence="1 2">
    <name type="scientific">Nitrosococcus halophilus (strain Nc4)</name>
    <dbReference type="NCBI Taxonomy" id="472759"/>
    <lineage>
        <taxon>Bacteria</taxon>
        <taxon>Pseudomonadati</taxon>
        <taxon>Pseudomonadota</taxon>
        <taxon>Gammaproteobacteria</taxon>
        <taxon>Chromatiales</taxon>
        <taxon>Chromatiaceae</taxon>
        <taxon>Nitrosococcus</taxon>
    </lineage>
</organism>
<accession>D5C2M5</accession>
<dbReference type="EMBL" id="CP001798">
    <property type="protein sequence ID" value="ADE16700.1"/>
    <property type="molecule type" value="Genomic_DNA"/>
</dbReference>
<keyword evidence="2" id="KW-1185">Reference proteome</keyword>
<gene>
    <name evidence="1" type="ordered locus">Nhal_3680</name>
</gene>
<dbReference type="STRING" id="472759.Nhal_3680"/>
<dbReference type="KEGG" id="nhl:Nhal_3680"/>
<dbReference type="AlphaFoldDB" id="D5C2M5"/>
<sequence>MFSGRTRRAYFYSWRQAPSRYGPSLFSLEASKRLKFYPIIAVLVFDFYSGVDKNDIEFRIRGIACL</sequence>
<evidence type="ECO:0000313" key="1">
    <source>
        <dbReference type="EMBL" id="ADE16700.1"/>
    </source>
</evidence>
<dbReference type="Proteomes" id="UP000001844">
    <property type="component" value="Chromosome"/>
</dbReference>
<name>D5C2M5_NITHN</name>
<dbReference type="HOGENOM" id="CLU_2826726_0_0_6"/>